<organism evidence="5 6">
    <name type="scientific">Haematococcus lacustris</name>
    <name type="common">Green alga</name>
    <name type="synonym">Haematococcus pluvialis</name>
    <dbReference type="NCBI Taxonomy" id="44745"/>
    <lineage>
        <taxon>Eukaryota</taxon>
        <taxon>Viridiplantae</taxon>
        <taxon>Chlorophyta</taxon>
        <taxon>core chlorophytes</taxon>
        <taxon>Chlorophyceae</taxon>
        <taxon>CS clade</taxon>
        <taxon>Chlamydomonadales</taxon>
        <taxon>Haematococcaceae</taxon>
        <taxon>Haematococcus</taxon>
    </lineage>
</organism>
<dbReference type="InterPro" id="IPR018247">
    <property type="entry name" value="EF_Hand_1_Ca_BS"/>
</dbReference>
<dbReference type="SMART" id="SM00054">
    <property type="entry name" value="EFh"/>
    <property type="match status" value="4"/>
</dbReference>
<evidence type="ECO:0000313" key="5">
    <source>
        <dbReference type="EMBL" id="GFH26624.1"/>
    </source>
</evidence>
<dbReference type="PROSITE" id="PS50222">
    <property type="entry name" value="EF_HAND_2"/>
    <property type="match status" value="2"/>
</dbReference>
<evidence type="ECO:0000256" key="3">
    <source>
        <dbReference type="ARBA" id="ARBA00022837"/>
    </source>
</evidence>
<evidence type="ECO:0000256" key="2">
    <source>
        <dbReference type="ARBA" id="ARBA00022737"/>
    </source>
</evidence>
<dbReference type="Pfam" id="PF13499">
    <property type="entry name" value="EF-hand_7"/>
    <property type="match status" value="2"/>
</dbReference>
<feature type="domain" description="EF-hand" evidence="4">
    <location>
        <begin position="1"/>
        <end position="24"/>
    </location>
</feature>
<reference evidence="5 6" key="1">
    <citation type="submission" date="2020-02" db="EMBL/GenBank/DDBJ databases">
        <title>Draft genome sequence of Haematococcus lacustris strain NIES-144.</title>
        <authorList>
            <person name="Morimoto D."/>
            <person name="Nakagawa S."/>
            <person name="Yoshida T."/>
            <person name="Sawayama S."/>
        </authorList>
    </citation>
    <scope>NUCLEOTIDE SEQUENCE [LARGE SCALE GENOMIC DNA]</scope>
    <source>
        <strain evidence="5 6">NIES-144</strain>
    </source>
</reference>
<dbReference type="EMBL" id="BLLF01003182">
    <property type="protein sequence ID" value="GFH26624.1"/>
    <property type="molecule type" value="Genomic_DNA"/>
</dbReference>
<sequence>MDKDGDGVLSLRELRDALTQRGISTTDKTAKLLLERADLDGSGGVDYLEFLASTVHLARLERDERMWRAFRHFDTADTGFISRENLVQGLAHMGTKVDVDKILAEVDQDGDGKICYNEFCNMASVVDMEMSLECVSEGYMMAARGRYHGPG</sequence>
<comment type="caution">
    <text evidence="5">The sequence shown here is derived from an EMBL/GenBank/DDBJ whole genome shotgun (WGS) entry which is preliminary data.</text>
</comment>
<dbReference type="SUPFAM" id="SSF47473">
    <property type="entry name" value="EF-hand"/>
    <property type="match status" value="1"/>
</dbReference>
<dbReference type="PANTHER" id="PTHR45942">
    <property type="entry name" value="PROTEIN PHOSPATASE 3 REGULATORY SUBUNIT B ALPHA ISOFORM TYPE 1"/>
    <property type="match status" value="1"/>
</dbReference>
<dbReference type="CDD" id="cd00051">
    <property type="entry name" value="EFh"/>
    <property type="match status" value="2"/>
</dbReference>
<dbReference type="PROSITE" id="PS00018">
    <property type="entry name" value="EF_HAND_1"/>
    <property type="match status" value="2"/>
</dbReference>
<proteinExistence type="predicted"/>
<keyword evidence="3" id="KW-0106">Calcium</keyword>
<keyword evidence="2" id="KW-0677">Repeat</keyword>
<name>A0A6A0A3B0_HAELA</name>
<evidence type="ECO:0000313" key="6">
    <source>
        <dbReference type="Proteomes" id="UP000485058"/>
    </source>
</evidence>
<protein>
    <recommendedName>
        <fullName evidence="4">EF-hand domain-containing protein</fullName>
    </recommendedName>
</protein>
<keyword evidence="6" id="KW-1185">Reference proteome</keyword>
<dbReference type="FunFam" id="1.10.238.10:FF:000001">
    <property type="entry name" value="Calmodulin 1"/>
    <property type="match status" value="1"/>
</dbReference>
<dbReference type="InterPro" id="IPR011992">
    <property type="entry name" value="EF-hand-dom_pair"/>
</dbReference>
<dbReference type="GO" id="GO:0005509">
    <property type="term" value="F:calcium ion binding"/>
    <property type="evidence" value="ECO:0007669"/>
    <property type="project" value="InterPro"/>
</dbReference>
<evidence type="ECO:0000259" key="4">
    <source>
        <dbReference type="PROSITE" id="PS50222"/>
    </source>
</evidence>
<accession>A0A6A0A3B0</accession>
<dbReference type="AlphaFoldDB" id="A0A6A0A3B0"/>
<evidence type="ECO:0000256" key="1">
    <source>
        <dbReference type="ARBA" id="ARBA00022723"/>
    </source>
</evidence>
<feature type="domain" description="EF-hand" evidence="4">
    <location>
        <begin position="94"/>
        <end position="129"/>
    </location>
</feature>
<dbReference type="Proteomes" id="UP000485058">
    <property type="component" value="Unassembled WGS sequence"/>
</dbReference>
<dbReference type="InterPro" id="IPR002048">
    <property type="entry name" value="EF_hand_dom"/>
</dbReference>
<gene>
    <name evidence="5" type="ORF">HaLaN_24801</name>
</gene>
<keyword evidence="1" id="KW-0479">Metal-binding</keyword>
<dbReference type="Gene3D" id="1.10.238.10">
    <property type="entry name" value="EF-hand"/>
    <property type="match status" value="1"/>
</dbReference>